<evidence type="ECO:0000313" key="1">
    <source>
        <dbReference type="EMBL" id="QBK30782.1"/>
    </source>
</evidence>
<dbReference type="EMBL" id="CP036532">
    <property type="protein sequence ID" value="QBK30782.1"/>
    <property type="molecule type" value="Genomic_DNA"/>
</dbReference>
<evidence type="ECO:0000313" key="2">
    <source>
        <dbReference type="Proteomes" id="UP000293719"/>
    </source>
</evidence>
<dbReference type="GeneID" id="90767502"/>
<name>A0A4P6V0C8_9HYPH</name>
<reference evidence="1 2" key="1">
    <citation type="journal article" date="2017" name="Int. J. Syst. Evol. Microbiol.">
        <title>Roseitalea porphyridii gen. nov., sp. nov., isolated from a red alga, and reclassification of Hoeflea suaedae Chung et al. 2013 as Pseudohoeflea suaedae gen. nov., comb. nov.</title>
        <authorList>
            <person name="Hyeon J.W."/>
            <person name="Jeong S.E."/>
            <person name="Baek K."/>
            <person name="Jeon C.O."/>
        </authorList>
    </citation>
    <scope>NUCLEOTIDE SEQUENCE [LARGE SCALE GENOMIC DNA]</scope>
    <source>
        <strain evidence="1 2">MA7-20</strain>
    </source>
</reference>
<dbReference type="RefSeq" id="WP_131616466.1">
    <property type="nucleotide sequence ID" value="NZ_CP036532.1"/>
</dbReference>
<proteinExistence type="predicted"/>
<organism evidence="1 2">
    <name type="scientific">Roseitalea porphyridii</name>
    <dbReference type="NCBI Taxonomy" id="1852022"/>
    <lineage>
        <taxon>Bacteria</taxon>
        <taxon>Pseudomonadati</taxon>
        <taxon>Pseudomonadota</taxon>
        <taxon>Alphaproteobacteria</taxon>
        <taxon>Hyphomicrobiales</taxon>
        <taxon>Ahrensiaceae</taxon>
        <taxon>Roseitalea</taxon>
    </lineage>
</organism>
<gene>
    <name evidence="1" type="ORF">E0E05_09360</name>
</gene>
<accession>A0A4P6V0C8</accession>
<dbReference type="KEGG" id="rpod:E0E05_09360"/>
<keyword evidence="2" id="KW-1185">Reference proteome</keyword>
<dbReference type="AlphaFoldDB" id="A0A4P6V0C8"/>
<protein>
    <submittedName>
        <fullName evidence="1">Uncharacterized protein</fullName>
    </submittedName>
</protein>
<sequence>MILGVLRKHFPDAEIDDIEALMVEHFLESTDRLSVADPERQKRLVRQFESGLRSALAAINDMHPNVGLALWKQFGANTDQRLADGKLGWPIAHDTFDGRKGPTSPSALLEAMLWSLTGRSTDRIATDDPVYPSAVKAATDEAAKLRAPSGKATESKTWEKITFYEGARIAWERYSGNALERHTKDFVAFLTDLANAKGVDWDAQDIINSARRREALKLS</sequence>
<dbReference type="Proteomes" id="UP000293719">
    <property type="component" value="Chromosome"/>
</dbReference>